<reference evidence="1 2" key="1">
    <citation type="submission" date="2024-01" db="EMBL/GenBank/DDBJ databases">
        <title>Genome assemblies of Stephania.</title>
        <authorList>
            <person name="Yang L."/>
        </authorList>
    </citation>
    <scope>NUCLEOTIDE SEQUENCE [LARGE SCALE GENOMIC DNA]</scope>
    <source>
        <strain evidence="1">QJT</strain>
        <tissue evidence="1">Leaf</tissue>
    </source>
</reference>
<dbReference type="AlphaFoldDB" id="A0AAP0I830"/>
<dbReference type="Proteomes" id="UP001417504">
    <property type="component" value="Unassembled WGS sequence"/>
</dbReference>
<keyword evidence="2" id="KW-1185">Reference proteome</keyword>
<evidence type="ECO:0000313" key="1">
    <source>
        <dbReference type="EMBL" id="KAK9110313.1"/>
    </source>
</evidence>
<dbReference type="EMBL" id="JBBNAE010000007">
    <property type="protein sequence ID" value="KAK9110313.1"/>
    <property type="molecule type" value="Genomic_DNA"/>
</dbReference>
<protein>
    <submittedName>
        <fullName evidence="1">Uncharacterized protein</fullName>
    </submittedName>
</protein>
<evidence type="ECO:0000313" key="2">
    <source>
        <dbReference type="Proteomes" id="UP001417504"/>
    </source>
</evidence>
<organism evidence="1 2">
    <name type="scientific">Stephania japonica</name>
    <dbReference type="NCBI Taxonomy" id="461633"/>
    <lineage>
        <taxon>Eukaryota</taxon>
        <taxon>Viridiplantae</taxon>
        <taxon>Streptophyta</taxon>
        <taxon>Embryophyta</taxon>
        <taxon>Tracheophyta</taxon>
        <taxon>Spermatophyta</taxon>
        <taxon>Magnoliopsida</taxon>
        <taxon>Ranunculales</taxon>
        <taxon>Menispermaceae</taxon>
        <taxon>Menispermoideae</taxon>
        <taxon>Cissampelideae</taxon>
        <taxon>Stephania</taxon>
    </lineage>
</organism>
<sequence>MSLWRSGEQQRRHGDFAHSDRGNIGEFAIDGEVVPYSLSTKSLRFLGYANEVEKENPKGCRPLAIRSFSASLRSAPSLAIVAFSDLPSSQDMSQPTPTQESAAKDLHGFEWRLKHKFRDEVGLDSFGAGKSSFRPSLPTCLWNCSSVYIGALELLPSAVLHYLPVAATTHEAE</sequence>
<gene>
    <name evidence="1" type="ORF">Sjap_018373</name>
</gene>
<proteinExistence type="predicted"/>
<comment type="caution">
    <text evidence="1">The sequence shown here is derived from an EMBL/GenBank/DDBJ whole genome shotgun (WGS) entry which is preliminary data.</text>
</comment>
<accession>A0AAP0I830</accession>
<name>A0AAP0I830_9MAGN</name>